<sequence length="33" mass="3687">MALSQGPEKYWGLPGLILEATDGKTSYLCRKLF</sequence>
<protein>
    <submittedName>
        <fullName evidence="1">Uncharacterized protein</fullName>
    </submittedName>
</protein>
<proteinExistence type="predicted"/>
<dbReference type="RefSeq" id="WP_125012842.1">
    <property type="nucleotide sequence ID" value="NZ_RQVR01000009.1"/>
</dbReference>
<dbReference type="Proteomes" id="UP000271937">
    <property type="component" value="Unassembled WGS sequence"/>
</dbReference>
<dbReference type="InterPro" id="IPR005901">
    <property type="entry name" value="GLPGLI"/>
</dbReference>
<evidence type="ECO:0000313" key="1">
    <source>
        <dbReference type="EMBL" id="RRJ91159.1"/>
    </source>
</evidence>
<dbReference type="AlphaFoldDB" id="A0A3P3WC13"/>
<gene>
    <name evidence="1" type="ORF">EG849_09240</name>
</gene>
<accession>A0A3P3WC13</accession>
<dbReference type="Pfam" id="PF09697">
    <property type="entry name" value="Porph_ging"/>
    <property type="match status" value="1"/>
</dbReference>
<dbReference type="EMBL" id="RQVR01000009">
    <property type="protein sequence ID" value="RRJ91159.1"/>
    <property type="molecule type" value="Genomic_DNA"/>
</dbReference>
<organism evidence="1 2">
    <name type="scientific">Flavobacterium macacae</name>
    <dbReference type="NCBI Taxonomy" id="2488993"/>
    <lineage>
        <taxon>Bacteria</taxon>
        <taxon>Pseudomonadati</taxon>
        <taxon>Bacteroidota</taxon>
        <taxon>Flavobacteriia</taxon>
        <taxon>Flavobacteriales</taxon>
        <taxon>Flavobacteriaceae</taxon>
        <taxon>Flavobacterium</taxon>
    </lineage>
</organism>
<name>A0A3P3WC13_9FLAO</name>
<keyword evidence="2" id="KW-1185">Reference proteome</keyword>
<comment type="caution">
    <text evidence="1">The sequence shown here is derived from an EMBL/GenBank/DDBJ whole genome shotgun (WGS) entry which is preliminary data.</text>
</comment>
<evidence type="ECO:0000313" key="2">
    <source>
        <dbReference type="Proteomes" id="UP000271937"/>
    </source>
</evidence>
<dbReference type="OrthoDB" id="1068986at2"/>
<reference evidence="1 2" key="1">
    <citation type="submission" date="2018-11" db="EMBL/GenBank/DDBJ databases">
        <title>Flavobacterium sp. nov., YIM 102600 draft genome.</title>
        <authorList>
            <person name="Li G."/>
            <person name="Jiang Y."/>
        </authorList>
    </citation>
    <scope>NUCLEOTIDE SEQUENCE [LARGE SCALE GENOMIC DNA]</scope>
    <source>
        <strain evidence="1 2">YIM 102600</strain>
    </source>
</reference>